<protein>
    <submittedName>
        <fullName evidence="4">GNAT family N-acetyltransferase</fullName>
    </submittedName>
</protein>
<evidence type="ECO:0000313" key="5">
    <source>
        <dbReference type="Proteomes" id="UP000515297"/>
    </source>
</evidence>
<dbReference type="PANTHER" id="PTHR43877:SF2">
    <property type="entry name" value="AMINOALKYLPHOSPHONATE N-ACETYLTRANSFERASE-RELATED"/>
    <property type="match status" value="1"/>
</dbReference>
<proteinExistence type="predicted"/>
<gene>
    <name evidence="4" type="ORF">H4O24_10680</name>
</gene>
<dbReference type="CDD" id="cd04301">
    <property type="entry name" value="NAT_SF"/>
    <property type="match status" value="1"/>
</dbReference>
<evidence type="ECO:0000313" key="4">
    <source>
        <dbReference type="EMBL" id="QNE06701.1"/>
    </source>
</evidence>
<organism evidence="4 5">
    <name type="scientific">Croceicoccus marinus</name>
    <dbReference type="NCBI Taxonomy" id="450378"/>
    <lineage>
        <taxon>Bacteria</taxon>
        <taxon>Pseudomonadati</taxon>
        <taxon>Pseudomonadota</taxon>
        <taxon>Alphaproteobacteria</taxon>
        <taxon>Sphingomonadales</taxon>
        <taxon>Erythrobacteraceae</taxon>
        <taxon>Croceicoccus</taxon>
    </lineage>
</organism>
<evidence type="ECO:0000256" key="1">
    <source>
        <dbReference type="ARBA" id="ARBA00022679"/>
    </source>
</evidence>
<accession>A0A7G6VY86</accession>
<dbReference type="AlphaFoldDB" id="A0A7G6VY86"/>
<keyword evidence="2" id="KW-0012">Acyltransferase</keyword>
<sequence length="149" mass="16177">MSFRRATRDDLPAIVTLLADDVLGRSREIGGEPLDPRYVAGFDAVDADPRQTLVVAELDGVVVGTMQITILPGIGRLGAVRGQFEAVHIAESLRGQGHGAAMIRWAMDHCREQGCAFVQLTSDRRRAGAHSFYEGLGFAPSHVGYKKFL</sequence>
<dbReference type="InterPro" id="IPR050832">
    <property type="entry name" value="Bact_Acetyltransf"/>
</dbReference>
<keyword evidence="1 4" id="KW-0808">Transferase</keyword>
<dbReference type="InterPro" id="IPR016181">
    <property type="entry name" value="Acyl_CoA_acyltransferase"/>
</dbReference>
<dbReference type="PANTHER" id="PTHR43877">
    <property type="entry name" value="AMINOALKYLPHOSPHONATE N-ACETYLTRANSFERASE-RELATED-RELATED"/>
    <property type="match status" value="1"/>
</dbReference>
<evidence type="ECO:0000256" key="2">
    <source>
        <dbReference type="ARBA" id="ARBA00023315"/>
    </source>
</evidence>
<dbReference type="Pfam" id="PF00583">
    <property type="entry name" value="Acetyltransf_1"/>
    <property type="match status" value="1"/>
</dbReference>
<reference evidence="4 5" key="1">
    <citation type="submission" date="2020-08" db="EMBL/GenBank/DDBJ databases">
        <authorList>
            <person name="Liu G."/>
            <person name="Sun C."/>
        </authorList>
    </citation>
    <scope>NUCLEOTIDE SEQUENCE [LARGE SCALE GENOMIC DNA]</scope>
    <source>
        <strain evidence="4 5">OT19</strain>
    </source>
</reference>
<dbReference type="InterPro" id="IPR000182">
    <property type="entry name" value="GNAT_dom"/>
</dbReference>
<name>A0A7G6VY86_9SPHN</name>
<evidence type="ECO:0000259" key="3">
    <source>
        <dbReference type="PROSITE" id="PS51186"/>
    </source>
</evidence>
<dbReference type="EMBL" id="CP060052">
    <property type="protein sequence ID" value="QNE06701.1"/>
    <property type="molecule type" value="Genomic_DNA"/>
</dbReference>
<dbReference type="GO" id="GO:0016747">
    <property type="term" value="F:acyltransferase activity, transferring groups other than amino-acyl groups"/>
    <property type="evidence" value="ECO:0007669"/>
    <property type="project" value="InterPro"/>
</dbReference>
<feature type="domain" description="N-acetyltransferase" evidence="3">
    <location>
        <begin position="1"/>
        <end position="149"/>
    </location>
</feature>
<dbReference type="SUPFAM" id="SSF55729">
    <property type="entry name" value="Acyl-CoA N-acyltransferases (Nat)"/>
    <property type="match status" value="1"/>
</dbReference>
<dbReference type="PROSITE" id="PS51186">
    <property type="entry name" value="GNAT"/>
    <property type="match status" value="1"/>
</dbReference>
<dbReference type="Gene3D" id="3.40.630.30">
    <property type="match status" value="1"/>
</dbReference>
<dbReference type="Proteomes" id="UP000515297">
    <property type="component" value="Chromosome"/>
</dbReference>